<keyword evidence="2" id="KW-0812">Transmembrane</keyword>
<dbReference type="HOGENOM" id="CLU_080426_0_0_11"/>
<dbReference type="KEGG" id="sgu:SGLAU_18345"/>
<gene>
    <name evidence="4" type="ORF">SGLAU_18345</name>
</gene>
<dbReference type="NCBIfam" id="NF033634">
    <property type="entry name" value="SLATT_1"/>
    <property type="match status" value="1"/>
</dbReference>
<sequence>MAPEHDNSPARTTTSQDPGDAARIWADQARWSQAANRAKGRIAAARLTALLCGLAFAALGTAAALVMDDHPGAGRAMAFAAAVSAGCATLAGQWTTPQRIRDWTRLRSVSEALKSEVYGYLAAPSEERLRQLAARTDDVLADAGDLDRYVAGRSVPGGRALPAVDGLASYMELRVRAQIDGYYRPRAELYRRRLAVVRAAELVFGLMSVVLAAWSGTFESAGAGRWLAVAATAGMAVSAHAAAANYDYQELEFSRTAQELERVWSRWRREPPADAESRARLVAHAEHVISIQNEAWMVKWQEAGSPGQPGPGGTQPAG</sequence>
<dbReference type="eggNOG" id="ENOG5033401">
    <property type="taxonomic scope" value="Bacteria"/>
</dbReference>
<organism evidence="4 5">
    <name type="scientific">Streptomyces glaucescens</name>
    <dbReference type="NCBI Taxonomy" id="1907"/>
    <lineage>
        <taxon>Bacteria</taxon>
        <taxon>Bacillati</taxon>
        <taxon>Actinomycetota</taxon>
        <taxon>Actinomycetes</taxon>
        <taxon>Kitasatosporales</taxon>
        <taxon>Streptomycetaceae</taxon>
        <taxon>Streptomyces</taxon>
    </lineage>
</organism>
<evidence type="ECO:0000256" key="2">
    <source>
        <dbReference type="SAM" id="Phobius"/>
    </source>
</evidence>
<feature type="domain" description="SMODS and SLOG-associating 2TM effector" evidence="3">
    <location>
        <begin position="170"/>
        <end position="296"/>
    </location>
</feature>
<dbReference type="OrthoDB" id="4527901at2"/>
<feature type="region of interest" description="Disordered" evidence="1">
    <location>
        <begin position="1"/>
        <end position="20"/>
    </location>
</feature>
<keyword evidence="5" id="KW-1185">Reference proteome</keyword>
<dbReference type="InterPro" id="IPR040884">
    <property type="entry name" value="SLATT_1"/>
</dbReference>
<dbReference type="EMBL" id="CP009438">
    <property type="protein sequence ID" value="AIR99631.1"/>
    <property type="molecule type" value="Genomic_DNA"/>
</dbReference>
<name>A0A089XCH7_STRGA</name>
<feature type="transmembrane region" description="Helical" evidence="2">
    <location>
        <begin position="226"/>
        <end position="246"/>
    </location>
</feature>
<accession>A0A089XCH7</accession>
<feature type="transmembrane region" description="Helical" evidence="2">
    <location>
        <begin position="47"/>
        <end position="67"/>
    </location>
</feature>
<evidence type="ECO:0000259" key="3">
    <source>
        <dbReference type="Pfam" id="PF18181"/>
    </source>
</evidence>
<evidence type="ECO:0000313" key="4">
    <source>
        <dbReference type="EMBL" id="AIR99631.1"/>
    </source>
</evidence>
<keyword evidence="2" id="KW-1133">Transmembrane helix</keyword>
<feature type="transmembrane region" description="Helical" evidence="2">
    <location>
        <begin position="194"/>
        <end position="214"/>
    </location>
</feature>
<dbReference type="AlphaFoldDB" id="A0A089XCH7"/>
<dbReference type="STRING" id="1907.SGLAU_18345"/>
<reference evidence="5" key="1">
    <citation type="journal article" date="2015" name="J. Biotechnol.">
        <title>Complete genome sequence of the actinobacterium Streptomyces glaucescens GLA.O (DSM 40922) consisting of a linear chromosome and one linear plasmid.</title>
        <authorList>
            <person name="Ortseifen V."/>
            <person name="Winkler A."/>
            <person name="Albersmeier A."/>
            <person name="Wendler S."/>
            <person name="Puhler A."/>
            <person name="Kalinowski J."/>
            <person name="Ruckert C."/>
        </authorList>
    </citation>
    <scope>NUCLEOTIDE SEQUENCE [LARGE SCALE GENOMIC DNA]</scope>
    <source>
        <strain evidence="5">DSM 40922 / GLA O</strain>
    </source>
</reference>
<dbReference type="InterPro" id="IPR025325">
    <property type="entry name" value="DUF4231"/>
</dbReference>
<dbReference type="Pfam" id="PF14015">
    <property type="entry name" value="DUF4231"/>
    <property type="match status" value="1"/>
</dbReference>
<protein>
    <recommendedName>
        <fullName evidence="3">SMODS and SLOG-associating 2TM effector domain-containing protein</fullName>
    </recommendedName>
</protein>
<feature type="transmembrane region" description="Helical" evidence="2">
    <location>
        <begin position="73"/>
        <end position="91"/>
    </location>
</feature>
<evidence type="ECO:0000313" key="5">
    <source>
        <dbReference type="Proteomes" id="UP000029482"/>
    </source>
</evidence>
<proteinExistence type="predicted"/>
<keyword evidence="2" id="KW-0472">Membrane</keyword>
<dbReference type="Proteomes" id="UP000029482">
    <property type="component" value="Chromosome"/>
</dbReference>
<evidence type="ECO:0000256" key="1">
    <source>
        <dbReference type="SAM" id="MobiDB-lite"/>
    </source>
</evidence>
<dbReference type="RefSeq" id="WP_052413815.1">
    <property type="nucleotide sequence ID" value="NZ_CP009438.1"/>
</dbReference>
<dbReference type="Pfam" id="PF18181">
    <property type="entry name" value="SLATT_1"/>
    <property type="match status" value="1"/>
</dbReference>